<dbReference type="Pfam" id="PF00990">
    <property type="entry name" value="GGDEF"/>
    <property type="match status" value="1"/>
</dbReference>
<dbReference type="EMBL" id="VICE01000073">
    <property type="protein sequence ID" value="TQD45591.1"/>
    <property type="molecule type" value="Genomic_DNA"/>
</dbReference>
<dbReference type="GO" id="GO:0005886">
    <property type="term" value="C:plasma membrane"/>
    <property type="evidence" value="ECO:0007669"/>
    <property type="project" value="TreeGrafter"/>
</dbReference>
<protein>
    <recommendedName>
        <fullName evidence="1">diguanylate cyclase</fullName>
        <ecNumber evidence="1">2.7.7.65</ecNumber>
    </recommendedName>
</protein>
<feature type="transmembrane region" description="Helical" evidence="2">
    <location>
        <begin position="64"/>
        <end position="83"/>
    </location>
</feature>
<accession>A0A508AAM4</accession>
<keyword evidence="2" id="KW-0472">Membrane</keyword>
<feature type="transmembrane region" description="Helical" evidence="2">
    <location>
        <begin position="119"/>
        <end position="139"/>
    </location>
</feature>
<organism evidence="4 5">
    <name type="scientific">Marilutibacter aestuarii</name>
    <dbReference type="NCBI Taxonomy" id="1706195"/>
    <lineage>
        <taxon>Bacteria</taxon>
        <taxon>Pseudomonadati</taxon>
        <taxon>Pseudomonadota</taxon>
        <taxon>Gammaproteobacteria</taxon>
        <taxon>Lysobacterales</taxon>
        <taxon>Lysobacteraceae</taxon>
        <taxon>Marilutibacter</taxon>
    </lineage>
</organism>
<feature type="transmembrane region" description="Helical" evidence="2">
    <location>
        <begin position="40"/>
        <end position="58"/>
    </location>
</feature>
<dbReference type="EC" id="2.7.7.65" evidence="1"/>
<feature type="transmembrane region" description="Helical" evidence="2">
    <location>
        <begin position="92"/>
        <end position="113"/>
    </location>
</feature>
<dbReference type="Gene3D" id="3.30.70.270">
    <property type="match status" value="1"/>
</dbReference>
<reference evidence="4 5" key="1">
    <citation type="submission" date="2019-06" db="EMBL/GenBank/DDBJ databases">
        <title>Lysobacter alkalisoli sp. nov. isolated from saline soil.</title>
        <authorList>
            <person name="Sun J.-Q."/>
            <person name="Xu L."/>
        </authorList>
    </citation>
    <scope>NUCLEOTIDE SEQUENCE [LARGE SCALE GENOMIC DNA]</scope>
    <source>
        <strain evidence="4 5">JCM 31130</strain>
    </source>
</reference>
<dbReference type="GO" id="GO:0043709">
    <property type="term" value="P:cell adhesion involved in single-species biofilm formation"/>
    <property type="evidence" value="ECO:0007669"/>
    <property type="project" value="TreeGrafter"/>
</dbReference>
<evidence type="ECO:0000313" key="5">
    <source>
        <dbReference type="Proteomes" id="UP000318212"/>
    </source>
</evidence>
<dbReference type="PANTHER" id="PTHR45138:SF24">
    <property type="entry name" value="DIGUANYLATE CYCLASE DGCC-RELATED"/>
    <property type="match status" value="1"/>
</dbReference>
<feature type="transmembrane region" description="Helical" evidence="2">
    <location>
        <begin position="188"/>
        <end position="206"/>
    </location>
</feature>
<dbReference type="InterPro" id="IPR050469">
    <property type="entry name" value="Diguanylate_Cyclase"/>
</dbReference>
<sequence>MLAATDHGLKAVISTLLTRPDEIMLEIGASGELMVARLRAVIAVLLLLLPLANMLGGGRIDENLIGLAGAVIVNVFAQVWLALARRRRRFRWLPFVTTAFDVSIATLVLAMLASQHLPAGLNSLIVWCGYILAILLTGLRNDGRVTLMAGLLALVQYGALYACILLVADSPEQLISIDYGTVTVGSQVQRLLLLVIVTLVTAMIVYRMQQLVQMSGTDGLTGLPNRTWLIHRMPRLFEASDDDGSSLTLALINLDRFRRLNDEIGHAEADRALRHVVAMLNEMIDAGEWLARVRGDEFVLVLRKPVGTAWERVDAIRRILADRPYQPERGADAVRLSFSAGLASYPHDGRNLSALLRRADQRLQGAKQTGRDRVVAREA</sequence>
<keyword evidence="2" id="KW-1133">Transmembrane helix</keyword>
<feature type="domain" description="GGDEF" evidence="3">
    <location>
        <begin position="245"/>
        <end position="379"/>
    </location>
</feature>
<dbReference type="PANTHER" id="PTHR45138">
    <property type="entry name" value="REGULATORY COMPONENTS OF SENSORY TRANSDUCTION SYSTEM"/>
    <property type="match status" value="1"/>
</dbReference>
<evidence type="ECO:0000256" key="1">
    <source>
        <dbReference type="ARBA" id="ARBA00012528"/>
    </source>
</evidence>
<keyword evidence="2" id="KW-0812">Transmembrane</keyword>
<proteinExistence type="predicted"/>
<dbReference type="PROSITE" id="PS50887">
    <property type="entry name" value="GGDEF"/>
    <property type="match status" value="1"/>
</dbReference>
<keyword evidence="5" id="KW-1185">Reference proteome</keyword>
<comment type="caution">
    <text evidence="4">The sequence shown here is derived from an EMBL/GenBank/DDBJ whole genome shotgun (WGS) entry which is preliminary data.</text>
</comment>
<dbReference type="OrthoDB" id="9803824at2"/>
<dbReference type="GO" id="GO:0052621">
    <property type="term" value="F:diguanylate cyclase activity"/>
    <property type="evidence" value="ECO:0007669"/>
    <property type="project" value="UniProtKB-EC"/>
</dbReference>
<evidence type="ECO:0000256" key="2">
    <source>
        <dbReference type="SAM" id="Phobius"/>
    </source>
</evidence>
<dbReference type="NCBIfam" id="TIGR00254">
    <property type="entry name" value="GGDEF"/>
    <property type="match status" value="1"/>
</dbReference>
<dbReference type="GO" id="GO:1902201">
    <property type="term" value="P:negative regulation of bacterial-type flagellum-dependent cell motility"/>
    <property type="evidence" value="ECO:0007669"/>
    <property type="project" value="TreeGrafter"/>
</dbReference>
<evidence type="ECO:0000259" key="3">
    <source>
        <dbReference type="PROSITE" id="PS50887"/>
    </source>
</evidence>
<dbReference type="InterPro" id="IPR029787">
    <property type="entry name" value="Nucleotide_cyclase"/>
</dbReference>
<dbReference type="CDD" id="cd01949">
    <property type="entry name" value="GGDEF"/>
    <property type="match status" value="1"/>
</dbReference>
<name>A0A508AAM4_9GAMM</name>
<evidence type="ECO:0000313" key="4">
    <source>
        <dbReference type="EMBL" id="TQD45591.1"/>
    </source>
</evidence>
<dbReference type="SUPFAM" id="SSF55073">
    <property type="entry name" value="Nucleotide cyclase"/>
    <property type="match status" value="1"/>
</dbReference>
<dbReference type="InterPro" id="IPR000160">
    <property type="entry name" value="GGDEF_dom"/>
</dbReference>
<feature type="transmembrane region" description="Helical" evidence="2">
    <location>
        <begin position="146"/>
        <end position="168"/>
    </location>
</feature>
<dbReference type="AlphaFoldDB" id="A0A508AAM4"/>
<dbReference type="Proteomes" id="UP000318212">
    <property type="component" value="Unassembled WGS sequence"/>
</dbReference>
<gene>
    <name evidence="4" type="ORF">FKV25_07935</name>
</gene>
<dbReference type="SMART" id="SM00267">
    <property type="entry name" value="GGDEF"/>
    <property type="match status" value="1"/>
</dbReference>
<dbReference type="RefSeq" id="WP_141518251.1">
    <property type="nucleotide sequence ID" value="NZ_VICE01000073.1"/>
</dbReference>
<dbReference type="InterPro" id="IPR043128">
    <property type="entry name" value="Rev_trsase/Diguanyl_cyclase"/>
</dbReference>